<reference evidence="3 5" key="1">
    <citation type="submission" date="2020-05" db="EMBL/GenBank/DDBJ databases">
        <title>Characterization of novel class B3 metallo-beta-lactamase from novel Pseudomonas species.</title>
        <authorList>
            <person name="Yamada K."/>
            <person name="Aoki K."/>
            <person name="Ishii Y."/>
        </authorList>
    </citation>
    <scope>NUCLEOTIDE SEQUENCE [LARGE SCALE GENOMIC DNA]</scope>
    <source>
        <strain evidence="3 5">TUM18999</strain>
        <strain evidence="4 6">TUM20286</strain>
    </source>
</reference>
<dbReference type="EMBL" id="AP023189">
    <property type="protein sequence ID" value="BCG27476.1"/>
    <property type="molecule type" value="Genomic_DNA"/>
</dbReference>
<evidence type="ECO:0000256" key="1">
    <source>
        <dbReference type="SAM" id="Phobius"/>
    </source>
</evidence>
<evidence type="ECO:0000313" key="6">
    <source>
        <dbReference type="Proteomes" id="UP001054892"/>
    </source>
</evidence>
<feature type="transmembrane region" description="Helical" evidence="1">
    <location>
        <begin position="430"/>
        <end position="451"/>
    </location>
</feature>
<evidence type="ECO:0008006" key="7">
    <source>
        <dbReference type="Google" id="ProtNLM"/>
    </source>
</evidence>
<gene>
    <name evidence="3" type="ORF">TUM18999_56670</name>
    <name evidence="4" type="ORF">TUM20286_27330</name>
</gene>
<dbReference type="Proteomes" id="UP001054892">
    <property type="component" value="Unassembled WGS sequence"/>
</dbReference>
<dbReference type="EMBL" id="BQKM01000005">
    <property type="protein sequence ID" value="GJN52981.1"/>
    <property type="molecule type" value="Genomic_DNA"/>
</dbReference>
<keyword evidence="1" id="KW-1133">Transmembrane helix</keyword>
<evidence type="ECO:0000313" key="4">
    <source>
        <dbReference type="EMBL" id="GJN52981.1"/>
    </source>
</evidence>
<protein>
    <recommendedName>
        <fullName evidence="7">DUF3999 domain-containing protein</fullName>
    </recommendedName>
</protein>
<feature type="chain" id="PRO_5026734913" description="DUF3999 domain-containing protein" evidence="2">
    <location>
        <begin position="24"/>
        <end position="458"/>
    </location>
</feature>
<keyword evidence="2" id="KW-0732">Signal</keyword>
<dbReference type="KEGG" id="ptw:TUM18999_56670"/>
<dbReference type="Pfam" id="PF13163">
    <property type="entry name" value="DUF3999"/>
    <property type="match status" value="1"/>
</dbReference>
<dbReference type="AlphaFoldDB" id="A0A6J4EE28"/>
<evidence type="ECO:0000313" key="5">
    <source>
        <dbReference type="Proteomes" id="UP000509383"/>
    </source>
</evidence>
<proteinExistence type="predicted"/>
<accession>A0A6J4EE28</accession>
<evidence type="ECO:0000313" key="3">
    <source>
        <dbReference type="EMBL" id="BCG27476.1"/>
    </source>
</evidence>
<feature type="signal peptide" evidence="2">
    <location>
        <begin position="1"/>
        <end position="23"/>
    </location>
</feature>
<dbReference type="InterPro" id="IPR025060">
    <property type="entry name" value="DUF3999"/>
</dbReference>
<dbReference type="RefSeq" id="WP_173171051.1">
    <property type="nucleotide sequence ID" value="NZ_AP023189.1"/>
</dbReference>
<organism evidence="3 5">
    <name type="scientific">Pseudomonas tohonis</name>
    <dbReference type="NCBI Taxonomy" id="2725477"/>
    <lineage>
        <taxon>Bacteria</taxon>
        <taxon>Pseudomonadati</taxon>
        <taxon>Pseudomonadota</taxon>
        <taxon>Gammaproteobacteria</taxon>
        <taxon>Pseudomonadales</taxon>
        <taxon>Pseudomonadaceae</taxon>
        <taxon>Pseudomonas</taxon>
    </lineage>
</organism>
<name>A0A6J4EE28_9PSED</name>
<keyword evidence="6" id="KW-1185">Reference proteome</keyword>
<keyword evidence="1" id="KW-0472">Membrane</keyword>
<evidence type="ECO:0000256" key="2">
    <source>
        <dbReference type="SAM" id="SignalP"/>
    </source>
</evidence>
<sequence>MSRFPLLLNICLGLLCVTQPAQAQDSLDDFAARVPLKVEGNGPWYRVDLPMSLHFVARHADLRDLRIFNAEGEPLAYALTRSESEITRSEQDVALKWFPLRGPADAGQGAPRVRVERSTTGTVVEVLPEDPAATGERLRGWLLDASAVKTPLEKLVIDWSEAGEGFQRFSIEASDDLQGWRSWGTGQIARLSFGDDHIYQREVVLPGQKARYLRLLWLDREAPLLTEARVSGASQESRPAPLVWSEPLVASTTGKGEYAWDLPLPLPIERLKFSLDQANTLAPVQLQARRNDTAQWQGLTSGLLYRLPQDGSEAVQDQLVLSGWTPVQHLKMSVDPRAGGFGAKAPTLQVGMRALQVVFLARGTPPYTLAIGQPGAATAELPLTTLVPGYGPGSLEKMGRAQLDGDLRLAEQKAVVVAAEKDSALAWKRIGLWAVLLLGVGLLVLMALSLLKGQGKGA</sequence>
<keyword evidence="1" id="KW-0812">Transmembrane</keyword>
<dbReference type="Proteomes" id="UP000509383">
    <property type="component" value="Chromosome"/>
</dbReference>